<evidence type="ECO:0000256" key="3">
    <source>
        <dbReference type="ARBA" id="ARBA00022519"/>
    </source>
</evidence>
<evidence type="ECO:0000256" key="6">
    <source>
        <dbReference type="ARBA" id="ARBA00023315"/>
    </source>
</evidence>
<feature type="transmembrane region" description="Helical" evidence="7">
    <location>
        <begin position="12"/>
        <end position="31"/>
    </location>
</feature>
<comment type="subcellular location">
    <subcellularLocation>
        <location evidence="1">Cell inner membrane</location>
    </subcellularLocation>
</comment>
<evidence type="ECO:0000256" key="4">
    <source>
        <dbReference type="ARBA" id="ARBA00022679"/>
    </source>
</evidence>
<protein>
    <submittedName>
        <fullName evidence="8">Lipid A biosynthesis lauroyl acyltransferase</fullName>
        <ecNumber evidence="8">2.3.1.-</ecNumber>
    </submittedName>
</protein>
<reference evidence="8 9" key="1">
    <citation type="submission" date="2015-06" db="EMBL/GenBank/DDBJ databases">
        <title>Draft genome sequence of an Alphaproteobacteria species associated to the Mediterranean sponge Oscarella lobularis.</title>
        <authorList>
            <person name="Jourda C."/>
            <person name="Santini S."/>
            <person name="Claverie J.-M."/>
        </authorList>
    </citation>
    <scope>NUCLEOTIDE SEQUENCE [LARGE SCALE GENOMIC DNA]</scope>
    <source>
        <strain evidence="8">IGS</strain>
    </source>
</reference>
<evidence type="ECO:0000313" key="9">
    <source>
        <dbReference type="Proteomes" id="UP000037178"/>
    </source>
</evidence>
<comment type="caution">
    <text evidence="8">The sequence shown here is derived from an EMBL/GenBank/DDBJ whole genome shotgun (WGS) entry which is preliminary data.</text>
</comment>
<dbReference type="GO" id="GO:0005886">
    <property type="term" value="C:plasma membrane"/>
    <property type="evidence" value="ECO:0007669"/>
    <property type="project" value="UniProtKB-SubCell"/>
</dbReference>
<dbReference type="EMBL" id="LFTY01000002">
    <property type="protein sequence ID" value="KMW57016.1"/>
    <property type="molecule type" value="Genomic_DNA"/>
</dbReference>
<evidence type="ECO:0000256" key="2">
    <source>
        <dbReference type="ARBA" id="ARBA00022475"/>
    </source>
</evidence>
<keyword evidence="6 8" id="KW-0012">Acyltransferase</keyword>
<dbReference type="GO" id="GO:0009247">
    <property type="term" value="P:glycolipid biosynthetic process"/>
    <property type="evidence" value="ECO:0007669"/>
    <property type="project" value="UniProtKB-ARBA"/>
</dbReference>
<keyword evidence="4 8" id="KW-0808">Transferase</keyword>
<dbReference type="Pfam" id="PF03279">
    <property type="entry name" value="Lip_A_acyltrans"/>
    <property type="match status" value="1"/>
</dbReference>
<dbReference type="STRING" id="1675527.AIOL_001974"/>
<dbReference type="EC" id="2.3.1.-" evidence="8"/>
<dbReference type="AlphaFoldDB" id="A0A0J9E2C7"/>
<keyword evidence="7" id="KW-1133">Transmembrane helix</keyword>
<evidence type="ECO:0000256" key="7">
    <source>
        <dbReference type="SAM" id="Phobius"/>
    </source>
</evidence>
<dbReference type="PANTHER" id="PTHR30606:SF10">
    <property type="entry name" value="PHOSPHATIDYLINOSITOL MANNOSIDE ACYLTRANSFERASE"/>
    <property type="match status" value="1"/>
</dbReference>
<evidence type="ECO:0000256" key="1">
    <source>
        <dbReference type="ARBA" id="ARBA00004533"/>
    </source>
</evidence>
<keyword evidence="9" id="KW-1185">Reference proteome</keyword>
<dbReference type="PATRIC" id="fig|1675527.3.peg.2077"/>
<keyword evidence="7" id="KW-0812">Transmembrane</keyword>
<evidence type="ECO:0000313" key="8">
    <source>
        <dbReference type="EMBL" id="KMW57016.1"/>
    </source>
</evidence>
<organism evidence="8 9">
    <name type="scientific">Candidatus Rhodobacter oscarellae</name>
    <dbReference type="NCBI Taxonomy" id="1675527"/>
    <lineage>
        <taxon>Bacteria</taxon>
        <taxon>Pseudomonadati</taxon>
        <taxon>Pseudomonadota</taxon>
        <taxon>Alphaproteobacteria</taxon>
        <taxon>Rhodobacterales</taxon>
        <taxon>Rhodobacter group</taxon>
        <taxon>Rhodobacter</taxon>
    </lineage>
</organism>
<dbReference type="InterPro" id="IPR004960">
    <property type="entry name" value="LipA_acyltrans"/>
</dbReference>
<gene>
    <name evidence="8" type="ORF">AIOL_001974</name>
</gene>
<name>A0A0J9E2C7_9RHOB</name>
<dbReference type="RefSeq" id="WP_049642810.1">
    <property type="nucleotide sequence ID" value="NZ_LFTY01000002.1"/>
</dbReference>
<keyword evidence="5 7" id="KW-0472">Membrane</keyword>
<keyword evidence="3" id="KW-0997">Cell inner membrane</keyword>
<proteinExistence type="predicted"/>
<dbReference type="PIRSF" id="PIRSF026649">
    <property type="entry name" value="MsbB"/>
    <property type="match status" value="1"/>
</dbReference>
<dbReference type="OrthoDB" id="9801955at2"/>
<sequence length="295" mass="32605">MVTKRRGAPEYLQNLAISAVIGLALALPYRARVRFVGRVMSAVVAPLAGWRRRIRDNLALVMPELPASEVDRLTRQVPNNFGRSLIESYSRQAFIARAAAVPFQGAGVQALEAARDENRPVILVTGHFGNHQAPRAALIAKGYRVGGLYMPMSNGYFNDRYVAELGQIGEPLFERSRKGLAEMVKFLRGGGMVGMVADHHMAHGAPIDFMGRPAYTALSAAEMALKYNALAIPIYGRRAADGFGFEIIVDAPIPPGDPLEMTRAMNESLERLVEENPEQWFWIHRRWKTPPQAAV</sequence>
<dbReference type="GO" id="GO:0016746">
    <property type="term" value="F:acyltransferase activity"/>
    <property type="evidence" value="ECO:0007669"/>
    <property type="project" value="UniProtKB-KW"/>
</dbReference>
<keyword evidence="2" id="KW-1003">Cell membrane</keyword>
<dbReference type="Proteomes" id="UP000037178">
    <property type="component" value="Unassembled WGS sequence"/>
</dbReference>
<dbReference type="CDD" id="cd07984">
    <property type="entry name" value="LPLAT_LABLAT-like"/>
    <property type="match status" value="1"/>
</dbReference>
<evidence type="ECO:0000256" key="5">
    <source>
        <dbReference type="ARBA" id="ARBA00023136"/>
    </source>
</evidence>
<accession>A0A0J9E2C7</accession>
<dbReference type="PANTHER" id="PTHR30606">
    <property type="entry name" value="LIPID A BIOSYNTHESIS LAUROYL ACYLTRANSFERASE"/>
    <property type="match status" value="1"/>
</dbReference>